<keyword evidence="2" id="KW-1185">Reference proteome</keyword>
<reference evidence="1 2" key="1">
    <citation type="journal article" date="2018" name="Sci. Rep.">
        <title>Genomic signatures of local adaptation to the degree of environmental predictability in rotifers.</title>
        <authorList>
            <person name="Franch-Gras L."/>
            <person name="Hahn C."/>
            <person name="Garcia-Roger E.M."/>
            <person name="Carmona M.J."/>
            <person name="Serra M."/>
            <person name="Gomez A."/>
        </authorList>
    </citation>
    <scope>NUCLEOTIDE SEQUENCE [LARGE SCALE GENOMIC DNA]</scope>
    <source>
        <strain evidence="1">HYR1</strain>
    </source>
</reference>
<gene>
    <name evidence="1" type="ORF">BpHYR1_034032</name>
</gene>
<evidence type="ECO:0000313" key="1">
    <source>
        <dbReference type="EMBL" id="RMZ97821.1"/>
    </source>
</evidence>
<sequence>MPREILKLKKKAEILINVCLKNHNKLFCFVRDQSTTQICFLNNILFEFILIVSQQKLELKFVMEYKLNK</sequence>
<evidence type="ECO:0000313" key="2">
    <source>
        <dbReference type="Proteomes" id="UP000276133"/>
    </source>
</evidence>
<accession>A0A3M7PFD3</accession>
<dbReference type="EMBL" id="REGN01011158">
    <property type="protein sequence ID" value="RMZ97821.1"/>
    <property type="molecule type" value="Genomic_DNA"/>
</dbReference>
<protein>
    <submittedName>
        <fullName evidence="1">Uncharacterized protein</fullName>
    </submittedName>
</protein>
<dbReference type="AlphaFoldDB" id="A0A3M7PFD3"/>
<proteinExistence type="predicted"/>
<organism evidence="1 2">
    <name type="scientific">Brachionus plicatilis</name>
    <name type="common">Marine rotifer</name>
    <name type="synonym">Brachionus muelleri</name>
    <dbReference type="NCBI Taxonomy" id="10195"/>
    <lineage>
        <taxon>Eukaryota</taxon>
        <taxon>Metazoa</taxon>
        <taxon>Spiralia</taxon>
        <taxon>Gnathifera</taxon>
        <taxon>Rotifera</taxon>
        <taxon>Eurotatoria</taxon>
        <taxon>Monogononta</taxon>
        <taxon>Pseudotrocha</taxon>
        <taxon>Ploima</taxon>
        <taxon>Brachionidae</taxon>
        <taxon>Brachionus</taxon>
    </lineage>
</organism>
<name>A0A3M7PFD3_BRAPC</name>
<comment type="caution">
    <text evidence="1">The sequence shown here is derived from an EMBL/GenBank/DDBJ whole genome shotgun (WGS) entry which is preliminary data.</text>
</comment>
<dbReference type="Proteomes" id="UP000276133">
    <property type="component" value="Unassembled WGS sequence"/>
</dbReference>